<protein>
    <recommendedName>
        <fullName evidence="9">P-loop containing nucleoside triphosphate hydrolase superfamily protein</fullName>
    </recommendedName>
</protein>
<evidence type="ECO:0000256" key="4">
    <source>
        <dbReference type="ARBA" id="ARBA00022840"/>
    </source>
</evidence>
<evidence type="ECO:0000256" key="2">
    <source>
        <dbReference type="ARBA" id="ARBA00022801"/>
    </source>
</evidence>
<keyword evidence="2" id="KW-0378">Hydrolase</keyword>
<dbReference type="PANTHER" id="PTHR10887">
    <property type="entry name" value="DNA2/NAM7 HELICASE FAMILY"/>
    <property type="match status" value="1"/>
</dbReference>
<dbReference type="CDD" id="cd18808">
    <property type="entry name" value="SF1_C_Upf1"/>
    <property type="match status" value="1"/>
</dbReference>
<dbReference type="InterPro" id="IPR041679">
    <property type="entry name" value="DNA2/NAM7-like_C"/>
</dbReference>
<dbReference type="GO" id="GO:0004386">
    <property type="term" value="F:helicase activity"/>
    <property type="evidence" value="ECO:0007669"/>
    <property type="project" value="UniProtKB-KW"/>
</dbReference>
<dbReference type="InParanoid" id="A0A804RNI7"/>
<dbReference type="GO" id="GO:0005524">
    <property type="term" value="F:ATP binding"/>
    <property type="evidence" value="ECO:0007669"/>
    <property type="project" value="UniProtKB-KW"/>
</dbReference>
<dbReference type="Pfam" id="PF13086">
    <property type="entry name" value="AAA_11"/>
    <property type="match status" value="2"/>
</dbReference>
<dbReference type="InterPro" id="IPR047187">
    <property type="entry name" value="SF1_C_Upf1"/>
</dbReference>
<evidence type="ECO:0000256" key="1">
    <source>
        <dbReference type="ARBA" id="ARBA00022741"/>
    </source>
</evidence>
<keyword evidence="8" id="KW-1185">Reference proteome</keyword>
<dbReference type="FunFam" id="3.40.50.300:FF:000326">
    <property type="entry name" value="P-loop containing nucleoside triphosphate hydrolase"/>
    <property type="match status" value="1"/>
</dbReference>
<dbReference type="EnsemblPlants" id="Zm00001eb428000_T001">
    <property type="protein sequence ID" value="Zm00001eb428000_P001"/>
    <property type="gene ID" value="Zm00001eb428000"/>
</dbReference>
<reference evidence="8" key="1">
    <citation type="journal article" date="2009" name="Science">
        <title>The B73 maize genome: complexity, diversity, and dynamics.</title>
        <authorList>
            <person name="Schnable P.S."/>
            <person name="Ware D."/>
            <person name="Fulton R.S."/>
            <person name="Stein J.C."/>
            <person name="Wei F."/>
            <person name="Pasternak S."/>
            <person name="Liang C."/>
            <person name="Zhang J."/>
            <person name="Fulton L."/>
            <person name="Graves T.A."/>
            <person name="Minx P."/>
            <person name="Reily A.D."/>
            <person name="Courtney L."/>
            <person name="Kruchowski S.S."/>
            <person name="Tomlinson C."/>
            <person name="Strong C."/>
            <person name="Delehaunty K."/>
            <person name="Fronick C."/>
            <person name="Courtney B."/>
            <person name="Rock S.M."/>
            <person name="Belter E."/>
            <person name="Du F."/>
            <person name="Kim K."/>
            <person name="Abbott R.M."/>
            <person name="Cotton M."/>
            <person name="Levy A."/>
            <person name="Marchetto P."/>
            <person name="Ochoa K."/>
            <person name="Jackson S.M."/>
            <person name="Gillam B."/>
            <person name="Chen W."/>
            <person name="Yan L."/>
            <person name="Higginbotham J."/>
            <person name="Cardenas M."/>
            <person name="Waligorski J."/>
            <person name="Applebaum E."/>
            <person name="Phelps L."/>
            <person name="Falcone J."/>
            <person name="Kanchi K."/>
            <person name="Thane T."/>
            <person name="Scimone A."/>
            <person name="Thane N."/>
            <person name="Henke J."/>
            <person name="Wang T."/>
            <person name="Ruppert J."/>
            <person name="Shah N."/>
            <person name="Rotter K."/>
            <person name="Hodges J."/>
            <person name="Ingenthron E."/>
            <person name="Cordes M."/>
            <person name="Kohlberg S."/>
            <person name="Sgro J."/>
            <person name="Delgado B."/>
            <person name="Mead K."/>
            <person name="Chinwalla A."/>
            <person name="Leonard S."/>
            <person name="Crouse K."/>
            <person name="Collura K."/>
            <person name="Kudrna D."/>
            <person name="Currie J."/>
            <person name="He R."/>
            <person name="Angelova A."/>
            <person name="Rajasekar S."/>
            <person name="Mueller T."/>
            <person name="Lomeli R."/>
            <person name="Scara G."/>
            <person name="Ko A."/>
            <person name="Delaney K."/>
            <person name="Wissotski M."/>
            <person name="Lopez G."/>
            <person name="Campos D."/>
            <person name="Braidotti M."/>
            <person name="Ashley E."/>
            <person name="Golser W."/>
            <person name="Kim H."/>
            <person name="Lee S."/>
            <person name="Lin J."/>
            <person name="Dujmic Z."/>
            <person name="Kim W."/>
            <person name="Talag J."/>
            <person name="Zuccolo A."/>
            <person name="Fan C."/>
            <person name="Sebastian A."/>
            <person name="Kramer M."/>
            <person name="Spiegel L."/>
            <person name="Nascimento L."/>
            <person name="Zutavern T."/>
            <person name="Miller B."/>
            <person name="Ambroise C."/>
            <person name="Muller S."/>
            <person name="Spooner W."/>
            <person name="Narechania A."/>
            <person name="Ren L."/>
            <person name="Wei S."/>
            <person name="Kumari S."/>
            <person name="Faga B."/>
            <person name="Levy M.J."/>
            <person name="McMahan L."/>
            <person name="Van Buren P."/>
            <person name="Vaughn M.W."/>
            <person name="Ying K."/>
            <person name="Yeh C.-T."/>
            <person name="Emrich S.J."/>
            <person name="Jia Y."/>
            <person name="Kalyanaraman A."/>
            <person name="Hsia A.-P."/>
            <person name="Barbazuk W.B."/>
            <person name="Baucom R.S."/>
            <person name="Brutnell T.P."/>
            <person name="Carpita N.C."/>
            <person name="Chaparro C."/>
            <person name="Chia J.-M."/>
            <person name="Deragon J.-M."/>
            <person name="Estill J.C."/>
            <person name="Fu Y."/>
            <person name="Jeddeloh J.A."/>
            <person name="Han Y."/>
            <person name="Lee H."/>
            <person name="Li P."/>
            <person name="Lisch D.R."/>
            <person name="Liu S."/>
            <person name="Liu Z."/>
            <person name="Nagel D.H."/>
            <person name="McCann M.C."/>
            <person name="SanMiguel P."/>
            <person name="Myers A.M."/>
            <person name="Nettleton D."/>
            <person name="Nguyen J."/>
            <person name="Penning B.W."/>
            <person name="Ponnala L."/>
            <person name="Schneider K.L."/>
            <person name="Schwartz D.C."/>
            <person name="Sharma A."/>
            <person name="Soderlund C."/>
            <person name="Springer N.M."/>
            <person name="Sun Q."/>
            <person name="Wang H."/>
            <person name="Waterman M."/>
            <person name="Westerman R."/>
            <person name="Wolfgruber T.K."/>
            <person name="Yang L."/>
            <person name="Yu Y."/>
            <person name="Zhang L."/>
            <person name="Zhou S."/>
            <person name="Zhu Q."/>
            <person name="Bennetzen J.L."/>
            <person name="Dawe R.K."/>
            <person name="Jiang J."/>
            <person name="Jiang N."/>
            <person name="Presting G.G."/>
            <person name="Wessler S.R."/>
            <person name="Aluru S."/>
            <person name="Martienssen R.A."/>
            <person name="Clifton S.W."/>
            <person name="McCombie W.R."/>
            <person name="Wing R.A."/>
            <person name="Wilson R.K."/>
        </authorList>
    </citation>
    <scope>NUCLEOTIDE SEQUENCE [LARGE SCALE GENOMIC DNA]</scope>
    <source>
        <strain evidence="8">cv. B73</strain>
    </source>
</reference>
<dbReference type="AlphaFoldDB" id="A0A804RNI7"/>
<feature type="domain" description="DNA2/NAM7 helicase helicase" evidence="5">
    <location>
        <begin position="41"/>
        <end position="135"/>
    </location>
</feature>
<dbReference type="GO" id="GO:0005694">
    <property type="term" value="C:chromosome"/>
    <property type="evidence" value="ECO:0007669"/>
    <property type="project" value="UniProtKB-ARBA"/>
</dbReference>
<dbReference type="PANTHER" id="PTHR10887:SF461">
    <property type="entry name" value="OS04G0582000 PROTEIN"/>
    <property type="match status" value="1"/>
</dbReference>
<dbReference type="GO" id="GO:0003723">
    <property type="term" value="F:RNA binding"/>
    <property type="evidence" value="ECO:0000318"/>
    <property type="project" value="GO_Central"/>
</dbReference>
<dbReference type="GO" id="GO:0016787">
    <property type="term" value="F:hydrolase activity"/>
    <property type="evidence" value="ECO:0007669"/>
    <property type="project" value="UniProtKB-KW"/>
</dbReference>
<name>A0A804RNI7_MAIZE</name>
<evidence type="ECO:0000259" key="6">
    <source>
        <dbReference type="Pfam" id="PF13087"/>
    </source>
</evidence>
<dbReference type="Proteomes" id="UP000007305">
    <property type="component" value="Chromosome 10"/>
</dbReference>
<keyword evidence="1" id="KW-0547">Nucleotide-binding</keyword>
<reference evidence="7" key="2">
    <citation type="submission" date="2019-07" db="EMBL/GenBank/DDBJ databases">
        <authorList>
            <person name="Seetharam A."/>
            <person name="Woodhouse M."/>
            <person name="Cannon E."/>
        </authorList>
    </citation>
    <scope>NUCLEOTIDE SEQUENCE [LARGE SCALE GENOMIC DNA]</scope>
    <source>
        <strain evidence="7">cv. B73</strain>
    </source>
</reference>
<evidence type="ECO:0000313" key="8">
    <source>
        <dbReference type="Proteomes" id="UP000007305"/>
    </source>
</evidence>
<dbReference type="Gene3D" id="3.40.50.300">
    <property type="entry name" value="P-loop containing nucleotide triphosphate hydrolases"/>
    <property type="match status" value="2"/>
</dbReference>
<dbReference type="Gramene" id="Zm00001eb428000_T001">
    <property type="protein sequence ID" value="Zm00001eb428000_P001"/>
    <property type="gene ID" value="Zm00001eb428000"/>
</dbReference>
<dbReference type="InterPro" id="IPR027417">
    <property type="entry name" value="P-loop_NTPase"/>
</dbReference>
<reference evidence="7" key="3">
    <citation type="submission" date="2021-05" db="UniProtKB">
        <authorList>
            <consortium name="EnsemblPlants"/>
        </authorList>
    </citation>
    <scope>IDENTIFICATION</scope>
    <source>
        <strain evidence="7">cv. B73</strain>
    </source>
</reference>
<dbReference type="InterPro" id="IPR045055">
    <property type="entry name" value="DNA2/NAM7-like"/>
</dbReference>
<dbReference type="Pfam" id="PF13087">
    <property type="entry name" value="AAA_12"/>
    <property type="match status" value="1"/>
</dbReference>
<sequence length="749" mass="83974">MEANLEFFIMKAVEDASAPSFQLSRTFCNGSVDGLGLEKFNLNDSQLNAVVDCALAMENHSSSIKLLWGPPGTGKTKTISTILWAMLIKGRKTLACAPTNTAVLEVAARIVNLVGKPSDSSVCFLNDIVLFGSKKRMKIDNGNPLSAIFLESRAKRLLPCFMPSTGWIHCLCSLIDLLENSSTKYQLYIEAKGIIQQKRPTNTKQGRSRPITLPVSSPSEDRIIDKNDKYSEYKDNDCGNEECYKSGEAEEAVIVPSFKDYLRDEYKKLSGNLYDCIKILYNDHPRNPETGRSFQCMMEVLELIKILYALINSDVDDGDICSEELLASKVEDEWDPETWPEKLATVKTNSCNKLKFSLARSMFVQELRYLCTNLVLPNCYCARSVEQYLLARAKCILCTVSSSFRLYNVPMRYSSSGLCGLPTKPENISLELLIVDEAAQVKECETLIPLQLPGIKQAILIGDEYQLPALVKSKISDSAKFGRSVFERLSSLGYSKHLLNVQYRMHPEISKFPVSKFYGGKISDGPNVTHKNYGKRFLAGKWFGPYSFINVDCGHETTEKNARSLKNTIEVVVVARMVQRLYNETVSTRTKLSVGVVSPYNAQVRAIQEELKKTYRSYDGFSVKVKSVDGFQGAEEDIIIISTVRSNGAGSVGFLSNLQRANVALTRAKHCLWIVGNGTTLLSSNSIWQKIINDVQNRGCFFDVRDDRDLSNKVMKATIELDAAENLVKMESLHISRPKFQRTRPKHWP</sequence>
<dbReference type="FunFam" id="3.40.50.300:FF:006045">
    <property type="entry name" value="p-loop containing nucleoside triphosphate hydrolase superfamily protein"/>
    <property type="match status" value="1"/>
</dbReference>
<feature type="domain" description="DNA2/NAM7 helicase helicase" evidence="5">
    <location>
        <begin position="384"/>
        <end position="474"/>
    </location>
</feature>
<organism evidence="7 8">
    <name type="scientific">Zea mays</name>
    <name type="common">Maize</name>
    <dbReference type="NCBI Taxonomy" id="4577"/>
    <lineage>
        <taxon>Eukaryota</taxon>
        <taxon>Viridiplantae</taxon>
        <taxon>Streptophyta</taxon>
        <taxon>Embryophyta</taxon>
        <taxon>Tracheophyta</taxon>
        <taxon>Spermatophyta</taxon>
        <taxon>Magnoliopsida</taxon>
        <taxon>Liliopsida</taxon>
        <taxon>Poales</taxon>
        <taxon>Poaceae</taxon>
        <taxon>PACMAD clade</taxon>
        <taxon>Panicoideae</taxon>
        <taxon>Andropogonodae</taxon>
        <taxon>Andropogoneae</taxon>
        <taxon>Tripsacinae</taxon>
        <taxon>Zea</taxon>
    </lineage>
</organism>
<keyword evidence="3" id="KW-0347">Helicase</keyword>
<dbReference type="InterPro" id="IPR041677">
    <property type="entry name" value="DNA2/NAM7_AAA_11"/>
</dbReference>
<proteinExistence type="predicted"/>
<feature type="domain" description="DNA2/NAM7 helicase-like C-terminal" evidence="6">
    <location>
        <begin position="482"/>
        <end position="677"/>
    </location>
</feature>
<dbReference type="SUPFAM" id="SSF52540">
    <property type="entry name" value="P-loop containing nucleoside triphosphate hydrolases"/>
    <property type="match status" value="1"/>
</dbReference>
<keyword evidence="4" id="KW-0067">ATP-binding</keyword>
<accession>A0A804RNI7</accession>
<evidence type="ECO:0000259" key="5">
    <source>
        <dbReference type="Pfam" id="PF13086"/>
    </source>
</evidence>
<evidence type="ECO:0000313" key="7">
    <source>
        <dbReference type="EnsemblPlants" id="Zm00001eb428000_P001"/>
    </source>
</evidence>
<evidence type="ECO:0008006" key="9">
    <source>
        <dbReference type="Google" id="ProtNLM"/>
    </source>
</evidence>
<evidence type="ECO:0000256" key="3">
    <source>
        <dbReference type="ARBA" id="ARBA00022806"/>
    </source>
</evidence>